<dbReference type="AlphaFoldDB" id="A0A4R6QR99"/>
<dbReference type="PANTHER" id="PTHR43649">
    <property type="entry name" value="ARABINOSE-BINDING PROTEIN-RELATED"/>
    <property type="match status" value="1"/>
</dbReference>
<keyword evidence="9" id="KW-1185">Reference proteome</keyword>
<evidence type="ECO:0000256" key="7">
    <source>
        <dbReference type="SAM" id="SignalP"/>
    </source>
</evidence>
<dbReference type="InParanoid" id="A0A4R6QR99"/>
<evidence type="ECO:0000256" key="4">
    <source>
        <dbReference type="ARBA" id="ARBA00022729"/>
    </source>
</evidence>
<reference evidence="8 9" key="1">
    <citation type="submission" date="2019-03" db="EMBL/GenBank/DDBJ databases">
        <title>Genomic Encyclopedia of Type Strains, Phase IV (KMG-IV): sequencing the most valuable type-strain genomes for metagenomic binning, comparative biology and taxonomic classification.</title>
        <authorList>
            <person name="Goeker M."/>
        </authorList>
    </citation>
    <scope>NUCLEOTIDE SEQUENCE [LARGE SCALE GENOMIC DNA]</scope>
    <source>
        <strain evidence="8 9">DSM 16998</strain>
    </source>
</reference>
<dbReference type="Gene3D" id="3.40.190.10">
    <property type="entry name" value="Periplasmic binding protein-like II"/>
    <property type="match status" value="2"/>
</dbReference>
<evidence type="ECO:0000256" key="6">
    <source>
        <dbReference type="ARBA" id="ARBA00049753"/>
    </source>
</evidence>
<feature type="chain" id="PRO_5020666352" description="Probable sugar-binding periplasmic protein" evidence="7">
    <location>
        <begin position="19"/>
        <end position="405"/>
    </location>
</feature>
<comment type="similarity">
    <text evidence="2">Belongs to the bacterial solute-binding protein 1 family.</text>
</comment>
<accession>A0A4R6QR99</accession>
<dbReference type="RefSeq" id="WP_133700672.1">
    <property type="nucleotide sequence ID" value="NZ_SNXS01000002.1"/>
</dbReference>
<comment type="caution">
    <text evidence="8">The sequence shown here is derived from an EMBL/GenBank/DDBJ whole genome shotgun (WGS) entry which is preliminary data.</text>
</comment>
<gene>
    <name evidence="8" type="ORF">DES47_1021039</name>
</gene>
<comment type="subcellular location">
    <subcellularLocation>
        <location evidence="1">Periplasm</location>
    </subcellularLocation>
</comment>
<feature type="signal peptide" evidence="7">
    <location>
        <begin position="1"/>
        <end position="18"/>
    </location>
</feature>
<name>A0A4R6QR99_9BURK</name>
<dbReference type="Pfam" id="PF01547">
    <property type="entry name" value="SBP_bac_1"/>
    <property type="match status" value="1"/>
</dbReference>
<evidence type="ECO:0000313" key="8">
    <source>
        <dbReference type="EMBL" id="TDP73277.1"/>
    </source>
</evidence>
<dbReference type="SUPFAM" id="SSF53850">
    <property type="entry name" value="Periplasmic binding protein-like II"/>
    <property type="match status" value="1"/>
</dbReference>
<keyword evidence="3" id="KW-0813">Transport</keyword>
<dbReference type="PANTHER" id="PTHR43649:SF28">
    <property type="entry name" value="BINDING PROTEIN COMPONENT OF ABC SUGAR TRANSPORTER-RELATED"/>
    <property type="match status" value="1"/>
</dbReference>
<evidence type="ECO:0000256" key="2">
    <source>
        <dbReference type="ARBA" id="ARBA00008520"/>
    </source>
</evidence>
<dbReference type="InterPro" id="IPR050490">
    <property type="entry name" value="Bact_solute-bd_prot1"/>
</dbReference>
<dbReference type="OrthoDB" id="5580590at2"/>
<evidence type="ECO:0000256" key="5">
    <source>
        <dbReference type="ARBA" id="ARBA00049629"/>
    </source>
</evidence>
<comment type="function">
    <text evidence="5">Part of a binding-protein-dependent transport system for a sugar.</text>
</comment>
<protein>
    <recommendedName>
        <fullName evidence="6">Probable sugar-binding periplasmic protein</fullName>
    </recommendedName>
</protein>
<dbReference type="Proteomes" id="UP000295361">
    <property type="component" value="Unassembled WGS sequence"/>
</dbReference>
<sequence length="405" mass="43644">MKRMLTALMGALPLLAAAQPLDFLHWWTSGSEAQTLAELRQTARAAGVPWQESPVAGAVNANTLLKTRFLSGHPPALAQIDKAVAVWGEAVPLADLSEVAQGWRQVLPPVIAAELQYQGRTVAVPINVHRLNTLWCNLALLQRHGLEVPRTWEAFFAAGDRLKAAGVIPLAIGGSVGQKFSVFADVVLGQGGPQFFRRALVHGDAALLAGPEMLQMLRDFKRVKAYTDAGQAGRDWSVATALVIQGRAAMQLTGDWANGEFLKAGRVAGRDYDCTPAPGHGALHYFEFDRILFFKPASAQQADDQQRLAAALMQPADSTRFARVKGGIPVRVDADLAGFNACARRSHQDFRAGSADGSLTLALGAQLPEATHGAYRDVISAFWASDKMTAEQAQQRLLRASRVID</sequence>
<evidence type="ECO:0000256" key="1">
    <source>
        <dbReference type="ARBA" id="ARBA00004418"/>
    </source>
</evidence>
<evidence type="ECO:0000313" key="9">
    <source>
        <dbReference type="Proteomes" id="UP000295361"/>
    </source>
</evidence>
<dbReference type="EMBL" id="SNXS01000002">
    <property type="protein sequence ID" value="TDP73277.1"/>
    <property type="molecule type" value="Genomic_DNA"/>
</dbReference>
<organism evidence="8 9">
    <name type="scientific">Roseateles toxinivorans</name>
    <dbReference type="NCBI Taxonomy" id="270368"/>
    <lineage>
        <taxon>Bacteria</taxon>
        <taxon>Pseudomonadati</taxon>
        <taxon>Pseudomonadota</taxon>
        <taxon>Betaproteobacteria</taxon>
        <taxon>Burkholderiales</taxon>
        <taxon>Sphaerotilaceae</taxon>
        <taxon>Roseateles</taxon>
    </lineage>
</organism>
<dbReference type="GO" id="GO:0042597">
    <property type="term" value="C:periplasmic space"/>
    <property type="evidence" value="ECO:0007669"/>
    <property type="project" value="UniProtKB-SubCell"/>
</dbReference>
<keyword evidence="4 7" id="KW-0732">Signal</keyword>
<proteinExistence type="inferred from homology"/>
<dbReference type="InterPro" id="IPR006059">
    <property type="entry name" value="SBP"/>
</dbReference>
<evidence type="ECO:0000256" key="3">
    <source>
        <dbReference type="ARBA" id="ARBA00022448"/>
    </source>
</evidence>